<organism evidence="2 3">
    <name type="scientific">Pukyongia salina</name>
    <dbReference type="NCBI Taxonomy" id="2094025"/>
    <lineage>
        <taxon>Bacteria</taxon>
        <taxon>Pseudomonadati</taxon>
        <taxon>Bacteroidota</taxon>
        <taxon>Flavobacteriia</taxon>
        <taxon>Flavobacteriales</taxon>
        <taxon>Flavobacteriaceae</taxon>
        <taxon>Pukyongia</taxon>
    </lineage>
</organism>
<accession>A0A2S0I096</accession>
<dbReference type="Proteomes" id="UP000238442">
    <property type="component" value="Chromosome"/>
</dbReference>
<dbReference type="InterPro" id="IPR007076">
    <property type="entry name" value="TfoX_N"/>
</dbReference>
<sequence length="91" mass="10199">MEMEEKLASIGKISTKRMFGGHGLFHDGKMFGMIDSKGQQYLKADDSLKAEFEAKGAEKHKRMPYYSIPAEVVDDLDELLSWAKSAINATK</sequence>
<dbReference type="Pfam" id="PF04993">
    <property type="entry name" value="TfoX_N"/>
    <property type="match status" value="1"/>
</dbReference>
<gene>
    <name evidence="2" type="ORF">C5O00_00085</name>
</gene>
<feature type="domain" description="TfoX N-terminal" evidence="1">
    <location>
        <begin position="5"/>
        <end position="89"/>
    </location>
</feature>
<evidence type="ECO:0000313" key="3">
    <source>
        <dbReference type="Proteomes" id="UP000238442"/>
    </source>
</evidence>
<evidence type="ECO:0000259" key="1">
    <source>
        <dbReference type="Pfam" id="PF04993"/>
    </source>
</evidence>
<dbReference type="KEGG" id="aue:C5O00_00085"/>
<dbReference type="SUPFAM" id="SSF159894">
    <property type="entry name" value="YgaC/TfoX-N like"/>
    <property type="match status" value="1"/>
</dbReference>
<name>A0A2S0I096_9FLAO</name>
<dbReference type="OrthoDB" id="9803291at2"/>
<evidence type="ECO:0000313" key="2">
    <source>
        <dbReference type="EMBL" id="AVI52288.1"/>
    </source>
</evidence>
<dbReference type="EMBL" id="CP027062">
    <property type="protein sequence ID" value="AVI52288.1"/>
    <property type="molecule type" value="Genomic_DNA"/>
</dbReference>
<dbReference type="AlphaFoldDB" id="A0A2S0I096"/>
<proteinExistence type="predicted"/>
<dbReference type="Gene3D" id="3.30.1460.30">
    <property type="entry name" value="YgaC/TfoX-N like chaperone"/>
    <property type="match status" value="1"/>
</dbReference>
<keyword evidence="3" id="KW-1185">Reference proteome</keyword>
<protein>
    <recommendedName>
        <fullName evidence="1">TfoX N-terminal domain-containing protein</fullName>
    </recommendedName>
</protein>
<reference evidence="2 3" key="1">
    <citation type="submission" date="2018-02" db="EMBL/GenBank/DDBJ databases">
        <title>Genomic analysis of the strain RR4-38 isolated from a seawater recirculating aquaculture system.</title>
        <authorList>
            <person name="Kim Y.-S."/>
            <person name="Jang Y.H."/>
            <person name="Kim K.-H."/>
        </authorList>
    </citation>
    <scope>NUCLEOTIDE SEQUENCE [LARGE SCALE GENOMIC DNA]</scope>
    <source>
        <strain evidence="2 3">RR4-38</strain>
    </source>
</reference>